<sequence length="174" mass="19851">MFLIMRHARRKNSKSKKLRIIKIISFIFIGAGILFLLYPPYTNFIAKRKEANILSTWEAQKEAFLEEEKKSDESVESSKVTSKDILEEDNKKGNEIIEESDGSSIGTDNNIDEEIVDYKDLTAEDFFPLKIRIPKIDLEWIVNEGTDRQTLKEGPGHIIETPLPGDLGRCTFSG</sequence>
<feature type="non-terminal residue" evidence="3">
    <location>
        <position position="174"/>
    </location>
</feature>
<dbReference type="Gene3D" id="2.40.260.10">
    <property type="entry name" value="Sortase"/>
    <property type="match status" value="1"/>
</dbReference>
<evidence type="ECO:0000256" key="1">
    <source>
        <dbReference type="SAM" id="MobiDB-lite"/>
    </source>
</evidence>
<reference evidence="3" key="1">
    <citation type="journal article" date="2014" name="Front. Microbiol.">
        <title>High frequency of phylogenetically diverse reductive dehalogenase-homologous genes in deep subseafloor sedimentary metagenomes.</title>
        <authorList>
            <person name="Kawai M."/>
            <person name="Futagami T."/>
            <person name="Toyoda A."/>
            <person name="Takaki Y."/>
            <person name="Nishi S."/>
            <person name="Hori S."/>
            <person name="Arai W."/>
            <person name="Tsubouchi T."/>
            <person name="Morono Y."/>
            <person name="Uchiyama I."/>
            <person name="Ito T."/>
            <person name="Fujiyama A."/>
            <person name="Inagaki F."/>
            <person name="Takami H."/>
        </authorList>
    </citation>
    <scope>NUCLEOTIDE SEQUENCE</scope>
    <source>
        <strain evidence="3">Expedition CK06-06</strain>
    </source>
</reference>
<gene>
    <name evidence="3" type="ORF">S03H2_67578</name>
</gene>
<organism evidence="3">
    <name type="scientific">marine sediment metagenome</name>
    <dbReference type="NCBI Taxonomy" id="412755"/>
    <lineage>
        <taxon>unclassified sequences</taxon>
        <taxon>metagenomes</taxon>
        <taxon>ecological metagenomes</taxon>
    </lineage>
</organism>
<proteinExistence type="predicted"/>
<dbReference type="AlphaFoldDB" id="X1I397"/>
<dbReference type="EMBL" id="BARU01044272">
    <property type="protein sequence ID" value="GAH76886.1"/>
    <property type="molecule type" value="Genomic_DNA"/>
</dbReference>
<dbReference type="InterPro" id="IPR023365">
    <property type="entry name" value="Sortase_dom-sf"/>
</dbReference>
<keyword evidence="2" id="KW-0472">Membrane</keyword>
<comment type="caution">
    <text evidence="3">The sequence shown here is derived from an EMBL/GenBank/DDBJ whole genome shotgun (WGS) entry which is preliminary data.</text>
</comment>
<evidence type="ECO:0000313" key="3">
    <source>
        <dbReference type="EMBL" id="GAH76886.1"/>
    </source>
</evidence>
<evidence type="ECO:0000256" key="2">
    <source>
        <dbReference type="SAM" id="Phobius"/>
    </source>
</evidence>
<accession>X1I397</accession>
<feature type="transmembrane region" description="Helical" evidence="2">
    <location>
        <begin position="20"/>
        <end position="38"/>
    </location>
</feature>
<name>X1I397_9ZZZZ</name>
<keyword evidence="2" id="KW-0812">Transmembrane</keyword>
<keyword evidence="2" id="KW-1133">Transmembrane helix</keyword>
<dbReference type="SUPFAM" id="SSF63817">
    <property type="entry name" value="Sortase"/>
    <property type="match status" value="1"/>
</dbReference>
<feature type="compositionally biased region" description="Basic and acidic residues" evidence="1">
    <location>
        <begin position="81"/>
        <end position="95"/>
    </location>
</feature>
<protein>
    <submittedName>
        <fullName evidence="3">Uncharacterized protein</fullName>
    </submittedName>
</protein>
<feature type="region of interest" description="Disordered" evidence="1">
    <location>
        <begin position="67"/>
        <end position="109"/>
    </location>
</feature>